<dbReference type="SUPFAM" id="SSF51730">
    <property type="entry name" value="FAD-linked oxidoreductase"/>
    <property type="match status" value="1"/>
</dbReference>
<evidence type="ECO:0000256" key="9">
    <source>
        <dbReference type="ARBA" id="ARBA00023167"/>
    </source>
</evidence>
<comment type="pathway">
    <text evidence="2 12">One-carbon metabolism; tetrahydrofolate interconversion.</text>
</comment>
<comment type="catalytic activity">
    <reaction evidence="11">
        <text>(6S)-5-methyl-5,6,7,8-tetrahydrofolate + NAD(+) = (6R)-5,10-methylene-5,6,7,8-tetrahydrofolate + NADH + H(+)</text>
        <dbReference type="Rhea" id="RHEA:19821"/>
        <dbReference type="ChEBI" id="CHEBI:15378"/>
        <dbReference type="ChEBI" id="CHEBI:15636"/>
        <dbReference type="ChEBI" id="CHEBI:18608"/>
        <dbReference type="ChEBI" id="CHEBI:57540"/>
        <dbReference type="ChEBI" id="CHEBI:57945"/>
        <dbReference type="EC" id="1.5.1.54"/>
    </reaction>
    <physiologicalReaction direction="right-to-left" evidence="11">
        <dbReference type="Rhea" id="RHEA:19823"/>
    </physiologicalReaction>
</comment>
<reference evidence="14" key="1">
    <citation type="submission" date="2018-06" db="EMBL/GenBank/DDBJ databases">
        <title>Aestuariibacter litoralis strain KCTC 52945T.</title>
        <authorList>
            <person name="Li X."/>
            <person name="Salam N."/>
            <person name="Li J.-L."/>
            <person name="Chen Y.-M."/>
            <person name="Yang Z.-W."/>
            <person name="Zhang L.-Y."/>
            <person name="Han M.-X."/>
            <person name="Xiao M."/>
            <person name="Li W.-J."/>
        </authorList>
    </citation>
    <scope>NUCLEOTIDE SEQUENCE [LARGE SCALE GENOMIC DNA]</scope>
    <source>
        <strain evidence="14">KCTC 52945</strain>
    </source>
</reference>
<evidence type="ECO:0000256" key="3">
    <source>
        <dbReference type="ARBA" id="ARBA00006743"/>
    </source>
</evidence>
<evidence type="ECO:0000313" key="14">
    <source>
        <dbReference type="Proteomes" id="UP000248795"/>
    </source>
</evidence>
<dbReference type="EC" id="1.5.1.54" evidence="12"/>
<dbReference type="InterPro" id="IPR003171">
    <property type="entry name" value="Mehydrof_redctse-like"/>
</dbReference>
<dbReference type="InterPro" id="IPR029041">
    <property type="entry name" value="FAD-linked_oxidoreductase-like"/>
</dbReference>
<evidence type="ECO:0000256" key="7">
    <source>
        <dbReference type="ARBA" id="ARBA00023002"/>
    </source>
</evidence>
<dbReference type="Gene3D" id="3.20.20.220">
    <property type="match status" value="1"/>
</dbReference>
<evidence type="ECO:0000256" key="6">
    <source>
        <dbReference type="ARBA" id="ARBA00022827"/>
    </source>
</evidence>
<dbReference type="GO" id="GO:0106312">
    <property type="term" value="F:methylenetetrahydrofolate reductase (NADH) activity"/>
    <property type="evidence" value="ECO:0007669"/>
    <property type="project" value="UniProtKB-EC"/>
</dbReference>
<accession>A0A2W2C751</accession>
<dbReference type="GO" id="GO:0035999">
    <property type="term" value="P:tetrahydrofolate interconversion"/>
    <property type="evidence" value="ECO:0007669"/>
    <property type="project" value="UniProtKB-UniPathway"/>
</dbReference>
<dbReference type="EMBL" id="QKVK01000007">
    <property type="protein sequence ID" value="PZF76013.1"/>
    <property type="molecule type" value="Genomic_DNA"/>
</dbReference>
<dbReference type="PANTHER" id="PTHR45754">
    <property type="entry name" value="METHYLENETETRAHYDROFOLATE REDUCTASE"/>
    <property type="match status" value="1"/>
</dbReference>
<evidence type="ECO:0000256" key="12">
    <source>
        <dbReference type="RuleBase" id="RU003862"/>
    </source>
</evidence>
<sequence length="293" mass="31827">MIAFAEDVSGITVSFEFFPPKGDAQDSFWQTIRKLETVNPSFVSVTYGAGGTTRDRTLETVRRIAGETTLKPAAHLTCVGASKAEVNATVNDFAKAGVRHIVALRGDPPGGVGTRFTPHPDGYRNAADLVRGIKELGDFEVSVSAYPERHPESVSIEEDLAFMADKAEHGASRAISQFFFHNPFFLRLRDRIAARGIDIELVPGILPITSFARVSEFAAKCGAHVPPALATRFAGLDDEPETRNLVAAMVAAEQVDALRREGVKHFHFYTLNRADLVYAICRVLGLGAEKKAA</sequence>
<dbReference type="GO" id="GO:0009086">
    <property type="term" value="P:methionine biosynthetic process"/>
    <property type="evidence" value="ECO:0007669"/>
    <property type="project" value="UniProtKB-KW"/>
</dbReference>
<gene>
    <name evidence="13" type="primary">metF</name>
    <name evidence="13" type="ORF">DK847_15320</name>
</gene>
<proteinExistence type="inferred from homology"/>
<dbReference type="PANTHER" id="PTHR45754:SF3">
    <property type="entry name" value="METHYLENETETRAHYDROFOLATE REDUCTASE (NADPH)"/>
    <property type="match status" value="1"/>
</dbReference>
<comment type="pathway">
    <text evidence="10">Amino-acid biosynthesis; L-methionine biosynthesis via de novo pathway.</text>
</comment>
<evidence type="ECO:0000256" key="8">
    <source>
        <dbReference type="ARBA" id="ARBA00023027"/>
    </source>
</evidence>
<dbReference type="GO" id="GO:0071949">
    <property type="term" value="F:FAD binding"/>
    <property type="evidence" value="ECO:0007669"/>
    <property type="project" value="TreeGrafter"/>
</dbReference>
<keyword evidence="14" id="KW-1185">Reference proteome</keyword>
<dbReference type="RefSeq" id="WP_111199397.1">
    <property type="nucleotide sequence ID" value="NZ_QKVK01000007.1"/>
</dbReference>
<dbReference type="UniPathway" id="UPA00193"/>
<comment type="similarity">
    <text evidence="3 12">Belongs to the methylenetetrahydrofolate reductase family.</text>
</comment>
<keyword evidence="5 12" id="KW-0285">Flavoprotein</keyword>
<keyword evidence="9" id="KW-0486">Methionine biosynthesis</keyword>
<dbReference type="CDD" id="cd00537">
    <property type="entry name" value="MTHFR"/>
    <property type="match status" value="1"/>
</dbReference>
<evidence type="ECO:0000313" key="13">
    <source>
        <dbReference type="EMBL" id="PZF76013.1"/>
    </source>
</evidence>
<comment type="cofactor">
    <cofactor evidence="1 12">
        <name>FAD</name>
        <dbReference type="ChEBI" id="CHEBI:57692"/>
    </cofactor>
</comment>
<dbReference type="Pfam" id="PF02219">
    <property type="entry name" value="MTHFR"/>
    <property type="match status" value="1"/>
</dbReference>
<keyword evidence="6 12" id="KW-0274">FAD</keyword>
<name>A0A2W2C751_9HYPH</name>
<dbReference type="Proteomes" id="UP000248795">
    <property type="component" value="Unassembled WGS sequence"/>
</dbReference>
<keyword evidence="4" id="KW-0028">Amino-acid biosynthesis</keyword>
<evidence type="ECO:0000256" key="5">
    <source>
        <dbReference type="ARBA" id="ARBA00022630"/>
    </source>
</evidence>
<keyword evidence="8" id="KW-0520">NAD</keyword>
<dbReference type="AlphaFoldDB" id="A0A2W2C751"/>
<keyword evidence="7 12" id="KW-0560">Oxidoreductase</keyword>
<dbReference type="GO" id="GO:0005829">
    <property type="term" value="C:cytosol"/>
    <property type="evidence" value="ECO:0007669"/>
    <property type="project" value="InterPro"/>
</dbReference>
<comment type="caution">
    <text evidence="13">The sequence shown here is derived from an EMBL/GenBank/DDBJ whole genome shotgun (WGS) entry which is preliminary data.</text>
</comment>
<protein>
    <recommendedName>
        <fullName evidence="12">Methylenetetrahydrofolate reductase</fullName>
        <ecNumber evidence="12">1.5.1.54</ecNumber>
    </recommendedName>
</protein>
<evidence type="ECO:0000256" key="4">
    <source>
        <dbReference type="ARBA" id="ARBA00022605"/>
    </source>
</evidence>
<organism evidence="13 14">
    <name type="scientific">Aestuariivirga litoralis</name>
    <dbReference type="NCBI Taxonomy" id="2650924"/>
    <lineage>
        <taxon>Bacteria</taxon>
        <taxon>Pseudomonadati</taxon>
        <taxon>Pseudomonadota</taxon>
        <taxon>Alphaproteobacteria</taxon>
        <taxon>Hyphomicrobiales</taxon>
        <taxon>Aestuariivirgaceae</taxon>
        <taxon>Aestuariivirga</taxon>
    </lineage>
</organism>
<evidence type="ECO:0000256" key="1">
    <source>
        <dbReference type="ARBA" id="ARBA00001974"/>
    </source>
</evidence>
<dbReference type="InterPro" id="IPR004620">
    <property type="entry name" value="MTHF_reductase_bac"/>
</dbReference>
<evidence type="ECO:0000256" key="11">
    <source>
        <dbReference type="ARBA" id="ARBA00048628"/>
    </source>
</evidence>
<evidence type="ECO:0000256" key="10">
    <source>
        <dbReference type="ARBA" id="ARBA00034478"/>
    </source>
</evidence>
<evidence type="ECO:0000256" key="2">
    <source>
        <dbReference type="ARBA" id="ARBA00004777"/>
    </source>
</evidence>
<dbReference type="NCBIfam" id="TIGR00676">
    <property type="entry name" value="fadh2"/>
    <property type="match status" value="1"/>
</dbReference>